<dbReference type="InterPro" id="IPR013154">
    <property type="entry name" value="ADH-like_N"/>
</dbReference>
<dbReference type="Pfam" id="PF08240">
    <property type="entry name" value="ADH_N"/>
    <property type="match status" value="1"/>
</dbReference>
<organism evidence="3 4">
    <name type="scientific">Pedobacter steynii</name>
    <dbReference type="NCBI Taxonomy" id="430522"/>
    <lineage>
        <taxon>Bacteria</taxon>
        <taxon>Pseudomonadati</taxon>
        <taxon>Bacteroidota</taxon>
        <taxon>Sphingobacteriia</taxon>
        <taxon>Sphingobacteriales</taxon>
        <taxon>Sphingobacteriaceae</taxon>
        <taxon>Pedobacter</taxon>
    </lineage>
</organism>
<keyword evidence="1" id="KW-0812">Transmembrane</keyword>
<dbReference type="EMBL" id="FNGY01000018">
    <property type="protein sequence ID" value="SDO68631.1"/>
    <property type="molecule type" value="Genomic_DNA"/>
</dbReference>
<dbReference type="Pfam" id="PF00107">
    <property type="entry name" value="ADH_zinc_N"/>
    <property type="match status" value="1"/>
</dbReference>
<gene>
    <name evidence="3" type="ORF">SAMN05421820_11832</name>
</gene>
<dbReference type="Gene3D" id="3.90.180.10">
    <property type="entry name" value="Medium-chain alcohol dehydrogenases, catalytic domain"/>
    <property type="match status" value="1"/>
</dbReference>
<feature type="transmembrane region" description="Helical" evidence="1">
    <location>
        <begin position="161"/>
        <end position="183"/>
    </location>
</feature>
<dbReference type="PANTHER" id="PTHR45033">
    <property type="match status" value="1"/>
</dbReference>
<name>A0A1H0LKW2_9SPHI</name>
<evidence type="ECO:0000313" key="3">
    <source>
        <dbReference type="EMBL" id="SDO68631.1"/>
    </source>
</evidence>
<dbReference type="SUPFAM" id="SSF51735">
    <property type="entry name" value="NAD(P)-binding Rossmann-fold domains"/>
    <property type="match status" value="1"/>
</dbReference>
<keyword evidence="1" id="KW-1133">Transmembrane helix</keyword>
<protein>
    <submittedName>
        <fullName evidence="3">D-arabinose 1-dehydrogenase, Zn-dependent alcohol dehydrogenase family</fullName>
    </submittedName>
</protein>
<feature type="domain" description="Enoyl reductase (ER)" evidence="2">
    <location>
        <begin position="4"/>
        <end position="329"/>
    </location>
</feature>
<dbReference type="SUPFAM" id="SSF50129">
    <property type="entry name" value="GroES-like"/>
    <property type="match status" value="1"/>
</dbReference>
<dbReference type="Proteomes" id="UP000183200">
    <property type="component" value="Unassembled WGS sequence"/>
</dbReference>
<dbReference type="InterPro" id="IPR052711">
    <property type="entry name" value="Zinc_ADH-like"/>
</dbReference>
<dbReference type="InterPro" id="IPR011032">
    <property type="entry name" value="GroES-like_sf"/>
</dbReference>
<dbReference type="OrthoDB" id="9787435at2"/>
<dbReference type="InterPro" id="IPR020843">
    <property type="entry name" value="ER"/>
</dbReference>
<dbReference type="PANTHER" id="PTHR45033:SF3">
    <property type="entry name" value="DEHYDROGENASE, PUTATIVE (AFU_ORTHOLOGUE AFUA_2G13270)-RELATED"/>
    <property type="match status" value="1"/>
</dbReference>
<evidence type="ECO:0000259" key="2">
    <source>
        <dbReference type="SMART" id="SM00829"/>
    </source>
</evidence>
<sequence length="333" mass="36055">MKAAVLDQHNFTQQVGELQIPEILPYHVLIKIKAASINHHELWSIKEQSKQSPVSIIMGSDGAGEIVALGLHSNPELMGQQVIINPSIDWGNDYRTFSKDYHILGFPQQGTFAEYLSIHERYVAKKPEHLSFEEAAGIPLAGLTAYRALFTKGQIRKDNKVLITGIGGGAALLALAFAVHAGAEVYVSSGNDDKLAAALRLGAKGGVNYKTEGWAEKLLKASGGFDLIIDSASGPGFSDLVYLANPGARIVLYGRTAGMLPPLDPQQIFLKQLSILGTSMGNEEEFDAMVKFVGLHQIKPVIDSSYPLAEIQQAFEKMKSGDQFGKIIINIPS</sequence>
<dbReference type="Gene3D" id="3.40.50.720">
    <property type="entry name" value="NAD(P)-binding Rossmann-like Domain"/>
    <property type="match status" value="1"/>
</dbReference>
<dbReference type="SMART" id="SM00829">
    <property type="entry name" value="PKS_ER"/>
    <property type="match status" value="1"/>
</dbReference>
<dbReference type="InterPro" id="IPR036291">
    <property type="entry name" value="NAD(P)-bd_dom_sf"/>
</dbReference>
<evidence type="ECO:0000313" key="4">
    <source>
        <dbReference type="Proteomes" id="UP000183200"/>
    </source>
</evidence>
<dbReference type="AlphaFoldDB" id="A0A1H0LKW2"/>
<proteinExistence type="predicted"/>
<reference evidence="4" key="1">
    <citation type="submission" date="2016-10" db="EMBL/GenBank/DDBJ databases">
        <authorList>
            <person name="Varghese N."/>
            <person name="Submissions S."/>
        </authorList>
    </citation>
    <scope>NUCLEOTIDE SEQUENCE [LARGE SCALE GENOMIC DNA]</scope>
    <source>
        <strain evidence="4">DSM 19110</strain>
    </source>
</reference>
<dbReference type="GO" id="GO:0016491">
    <property type="term" value="F:oxidoreductase activity"/>
    <property type="evidence" value="ECO:0007669"/>
    <property type="project" value="InterPro"/>
</dbReference>
<keyword evidence="1" id="KW-0472">Membrane</keyword>
<dbReference type="InterPro" id="IPR013149">
    <property type="entry name" value="ADH-like_C"/>
</dbReference>
<evidence type="ECO:0000256" key="1">
    <source>
        <dbReference type="SAM" id="Phobius"/>
    </source>
</evidence>
<dbReference type="RefSeq" id="WP_074612958.1">
    <property type="nucleotide sequence ID" value="NZ_FNGY01000018.1"/>
</dbReference>
<keyword evidence="4" id="KW-1185">Reference proteome</keyword>
<accession>A0A1H0LKW2</accession>